<reference evidence="3 4" key="1">
    <citation type="submission" date="2023-04" db="EMBL/GenBank/DDBJ databases">
        <title>Fusibacter bizertensis strain WBS, isolated from littoral bottom sediments of the Arctic seas - biochemical and genomic analysis.</title>
        <authorList>
            <person name="Brioukhanov A.L."/>
        </authorList>
    </citation>
    <scope>NUCLEOTIDE SEQUENCE [LARGE SCALE GENOMIC DNA]</scope>
    <source>
        <strain evidence="3 4">WBS</strain>
    </source>
</reference>
<evidence type="ECO:0000313" key="4">
    <source>
        <dbReference type="Proteomes" id="UP001158045"/>
    </source>
</evidence>
<dbReference type="RefSeq" id="WP_281093664.1">
    <property type="nucleotide sequence ID" value="NZ_JARYZI010000003.1"/>
</dbReference>
<dbReference type="Gene3D" id="3.10.120.10">
    <property type="entry name" value="Cytochrome b5-like heme/steroid binding domain"/>
    <property type="match status" value="1"/>
</dbReference>
<dbReference type="SMART" id="SM01117">
    <property type="entry name" value="Cyt-b5"/>
    <property type="match status" value="1"/>
</dbReference>
<name>A0ABT6NBP1_9FIRM</name>
<dbReference type="Proteomes" id="UP001158045">
    <property type="component" value="Unassembled WGS sequence"/>
</dbReference>
<accession>A0ABT6NBP1</accession>
<feature type="domain" description="Cytochrome b5 heme-binding" evidence="2">
    <location>
        <begin position="78"/>
        <end position="152"/>
    </location>
</feature>
<evidence type="ECO:0000256" key="1">
    <source>
        <dbReference type="SAM" id="SignalP"/>
    </source>
</evidence>
<keyword evidence="1" id="KW-0732">Signal</keyword>
<comment type="caution">
    <text evidence="3">The sequence shown here is derived from an EMBL/GenBank/DDBJ whole genome shotgun (WGS) entry which is preliminary data.</text>
</comment>
<proteinExistence type="predicted"/>
<feature type="chain" id="PRO_5045409975" evidence="1">
    <location>
        <begin position="19"/>
        <end position="152"/>
    </location>
</feature>
<dbReference type="InterPro" id="IPR036400">
    <property type="entry name" value="Cyt_B5-like_heme/steroid_sf"/>
</dbReference>
<dbReference type="Pfam" id="PF00173">
    <property type="entry name" value="Cyt-b5"/>
    <property type="match status" value="1"/>
</dbReference>
<evidence type="ECO:0000313" key="3">
    <source>
        <dbReference type="EMBL" id="MDH8677839.1"/>
    </source>
</evidence>
<dbReference type="EMBL" id="JARYZI010000003">
    <property type="protein sequence ID" value="MDH8677839.1"/>
    <property type="molecule type" value="Genomic_DNA"/>
</dbReference>
<sequence length="152" mass="16552">MKKTWMTILILGFIVVLAGCSSQENSSVATESTTANSEQMSSETTMEMTNETTIGVDASTEAVEETTVDENGNSLIVFTTEELAKFNGQNGQPAYVAYEGKVYDVSEVKEWKTGTHQRKYEAGKDYTDVLNNIAPHPASFLLDIGVLVGILK</sequence>
<keyword evidence="4" id="KW-1185">Reference proteome</keyword>
<dbReference type="InterPro" id="IPR001199">
    <property type="entry name" value="Cyt_B5-like_heme/steroid-bd"/>
</dbReference>
<dbReference type="SUPFAM" id="SSF55856">
    <property type="entry name" value="Cytochrome b5-like heme/steroid binding domain"/>
    <property type="match status" value="1"/>
</dbReference>
<evidence type="ECO:0000259" key="2">
    <source>
        <dbReference type="SMART" id="SM01117"/>
    </source>
</evidence>
<protein>
    <submittedName>
        <fullName evidence="3">Cytochrome b5 domain-containing protein</fullName>
    </submittedName>
</protein>
<feature type="signal peptide" evidence="1">
    <location>
        <begin position="1"/>
        <end position="18"/>
    </location>
</feature>
<dbReference type="PROSITE" id="PS51257">
    <property type="entry name" value="PROKAR_LIPOPROTEIN"/>
    <property type="match status" value="1"/>
</dbReference>
<gene>
    <name evidence="3" type="ORF">QE109_06755</name>
</gene>
<organism evidence="3 4">
    <name type="scientific">Fusibacter bizertensis</name>
    <dbReference type="NCBI Taxonomy" id="1488331"/>
    <lineage>
        <taxon>Bacteria</taxon>
        <taxon>Bacillati</taxon>
        <taxon>Bacillota</taxon>
        <taxon>Clostridia</taxon>
        <taxon>Eubacteriales</taxon>
        <taxon>Eubacteriales Family XII. Incertae Sedis</taxon>
        <taxon>Fusibacter</taxon>
    </lineage>
</organism>